<evidence type="ECO:0000256" key="2">
    <source>
        <dbReference type="SAM" id="SignalP"/>
    </source>
</evidence>
<dbReference type="AlphaFoldDB" id="A0A1D2N1K2"/>
<dbReference type="OrthoDB" id="6134459at2759"/>
<feature type="transmembrane region" description="Helical" evidence="1">
    <location>
        <begin position="224"/>
        <end position="246"/>
    </location>
</feature>
<dbReference type="PANTHER" id="PTHR46953:SF1">
    <property type="entry name" value="G-PROTEIN COUPLED RECEPTOR MTH-LIKE 1-RELATED"/>
    <property type="match status" value="1"/>
</dbReference>
<keyword evidence="3" id="KW-0675">Receptor</keyword>
<dbReference type="Gene3D" id="1.20.1070.10">
    <property type="entry name" value="Rhodopsin 7-helix transmembrane proteins"/>
    <property type="match status" value="1"/>
</dbReference>
<sequence>MKKEKGVPKAYFLAAIWFSTCPLLVSAAVANSCVIQKNVHGWILTSYLISMFLVNINSVVLILDVVSNSEGCGILDFTMKFIYMSTLCWMTSMNFGLWRTFSSTVPQVVAPKRFILSAAFSLGFPAIAVSISYYVAPYRIVKSIAAIANRNLPLVKKKLVHSAFIKTSITIGKLRKQAEAILHKQTKDHLESFTLFAKLFLLTGSIWIIRVILLLLQIQGLYVTWYGVCLEAVFSIPEVVFPMIIFHHREFIKWAWHKSPMISRILIKCNPFCRKDIFKEVNSLELQSGNQMSFHRHIVSQTNTHMANATLTAT</sequence>
<comment type="caution">
    <text evidence="3">The sequence shown here is derived from an EMBL/GenBank/DDBJ whole genome shotgun (WGS) entry which is preliminary data.</text>
</comment>
<name>A0A1D2N1K2_ORCCI</name>
<keyword evidence="2" id="KW-0732">Signal</keyword>
<reference evidence="3 4" key="1">
    <citation type="journal article" date="2016" name="Genome Biol. Evol.">
        <title>Gene Family Evolution Reflects Adaptation to Soil Environmental Stressors in the Genome of the Collembolan Orchesella cincta.</title>
        <authorList>
            <person name="Faddeeva-Vakhrusheva A."/>
            <person name="Derks M.F."/>
            <person name="Anvar S.Y."/>
            <person name="Agamennone V."/>
            <person name="Suring W."/>
            <person name="Smit S."/>
            <person name="van Straalen N.M."/>
            <person name="Roelofs D."/>
        </authorList>
    </citation>
    <scope>NUCLEOTIDE SEQUENCE [LARGE SCALE GENOMIC DNA]</scope>
    <source>
        <tissue evidence="3">Mixed pool</tissue>
    </source>
</reference>
<feature type="chain" id="PRO_5008904893" evidence="2">
    <location>
        <begin position="28"/>
        <end position="314"/>
    </location>
</feature>
<dbReference type="InterPro" id="IPR052808">
    <property type="entry name" value="GPCR_Mth-like"/>
</dbReference>
<dbReference type="EMBL" id="LJIJ01000295">
    <property type="protein sequence ID" value="ODM99173.1"/>
    <property type="molecule type" value="Genomic_DNA"/>
</dbReference>
<feature type="transmembrane region" description="Helical" evidence="1">
    <location>
        <begin position="42"/>
        <end position="65"/>
    </location>
</feature>
<dbReference type="PANTHER" id="PTHR46953">
    <property type="entry name" value="G-PROTEIN COUPLED RECEPTOR MTH-LIKE 1-RELATED"/>
    <property type="match status" value="1"/>
</dbReference>
<keyword evidence="4" id="KW-1185">Reference proteome</keyword>
<keyword evidence="1" id="KW-1133">Transmembrane helix</keyword>
<feature type="transmembrane region" description="Helical" evidence="1">
    <location>
        <begin position="115"/>
        <end position="136"/>
    </location>
</feature>
<gene>
    <name evidence="3" type="ORF">Ocin01_07506</name>
</gene>
<proteinExistence type="predicted"/>
<evidence type="ECO:0000313" key="3">
    <source>
        <dbReference type="EMBL" id="ODM99173.1"/>
    </source>
</evidence>
<keyword evidence="1" id="KW-0812">Transmembrane</keyword>
<evidence type="ECO:0000256" key="1">
    <source>
        <dbReference type="SAM" id="Phobius"/>
    </source>
</evidence>
<accession>A0A1D2N1K2</accession>
<keyword evidence="1" id="KW-0472">Membrane</keyword>
<feature type="signal peptide" evidence="2">
    <location>
        <begin position="1"/>
        <end position="27"/>
    </location>
</feature>
<organism evidence="3 4">
    <name type="scientific">Orchesella cincta</name>
    <name type="common">Springtail</name>
    <name type="synonym">Podura cincta</name>
    <dbReference type="NCBI Taxonomy" id="48709"/>
    <lineage>
        <taxon>Eukaryota</taxon>
        <taxon>Metazoa</taxon>
        <taxon>Ecdysozoa</taxon>
        <taxon>Arthropoda</taxon>
        <taxon>Hexapoda</taxon>
        <taxon>Collembola</taxon>
        <taxon>Entomobryomorpha</taxon>
        <taxon>Entomobryoidea</taxon>
        <taxon>Orchesellidae</taxon>
        <taxon>Orchesellinae</taxon>
        <taxon>Orchesella</taxon>
    </lineage>
</organism>
<protein>
    <submittedName>
        <fullName evidence="3">G-protein coupled receptor Mth2</fullName>
    </submittedName>
</protein>
<evidence type="ECO:0000313" key="4">
    <source>
        <dbReference type="Proteomes" id="UP000094527"/>
    </source>
</evidence>
<dbReference type="Proteomes" id="UP000094527">
    <property type="component" value="Unassembled WGS sequence"/>
</dbReference>
<feature type="transmembrane region" description="Helical" evidence="1">
    <location>
        <begin position="77"/>
        <end position="95"/>
    </location>
</feature>
<feature type="transmembrane region" description="Helical" evidence="1">
    <location>
        <begin position="195"/>
        <end position="218"/>
    </location>
</feature>